<dbReference type="AlphaFoldDB" id="A0A0F9KFQ9"/>
<dbReference type="SMART" id="SM00830">
    <property type="entry name" value="CM_2"/>
    <property type="match status" value="1"/>
</dbReference>
<dbReference type="GO" id="GO:0009094">
    <property type="term" value="P:L-phenylalanine biosynthetic process"/>
    <property type="evidence" value="ECO:0007669"/>
    <property type="project" value="UniProtKB-KW"/>
</dbReference>
<dbReference type="GO" id="GO:0046417">
    <property type="term" value="P:chorismate metabolic process"/>
    <property type="evidence" value="ECO:0007669"/>
    <property type="project" value="InterPro"/>
</dbReference>
<evidence type="ECO:0000256" key="1">
    <source>
        <dbReference type="ARBA" id="ARBA00022605"/>
    </source>
</evidence>
<name>A0A0F9KFQ9_9ZZZZ</name>
<feature type="domain" description="Prephenate dehydratase" evidence="7">
    <location>
        <begin position="95"/>
        <end position="250"/>
    </location>
</feature>
<dbReference type="Gene3D" id="3.40.190.10">
    <property type="entry name" value="Periplasmic binding protein-like II"/>
    <property type="match status" value="2"/>
</dbReference>
<sequence length="250" mass="28637">MNEKENYNKELKDFRIEINTIDNNIIEFLNKRGIIAQKIGNLKKLLKIDVLQPKREIEIIDRIKMQSTILSSKSIEAIWKEITSACKLIQGFIDKVGYLGPKGTFTHQAALEYFPKAGTEFITFNNTLEIFENISKELIDFGVIPIENSLQGTVRETLDLLIEKDLFIYGETDLRIIQNLISLKNSDFSKIQNIVSHPQAFAQTRKWLKTNLPKANLIDVSTTAEAVRRVSEINSETYAAIGTKFYSKLY</sequence>
<comment type="caution">
    <text evidence="8">The sequence shown here is derived from an EMBL/GenBank/DDBJ whole genome shotgun (WGS) entry which is preliminary data.</text>
</comment>
<dbReference type="InterPro" id="IPR001086">
    <property type="entry name" value="Preph_deHydtase"/>
</dbReference>
<comment type="pathway">
    <text evidence="5">Amino-acid biosynthesis.</text>
</comment>
<keyword evidence="1" id="KW-0028">Amino-acid biosynthesis</keyword>
<evidence type="ECO:0000256" key="5">
    <source>
        <dbReference type="ARBA" id="ARBA00029440"/>
    </source>
</evidence>
<dbReference type="Gene3D" id="1.20.59.10">
    <property type="entry name" value="Chorismate mutase"/>
    <property type="match status" value="1"/>
</dbReference>
<dbReference type="PANTHER" id="PTHR21022">
    <property type="entry name" value="PREPHENATE DEHYDRATASE P PROTEIN"/>
    <property type="match status" value="1"/>
</dbReference>
<dbReference type="InterPro" id="IPR002701">
    <property type="entry name" value="CM_II_prokaryot"/>
</dbReference>
<accession>A0A0F9KFQ9</accession>
<dbReference type="SUPFAM" id="SSF48600">
    <property type="entry name" value="Chorismate mutase II"/>
    <property type="match status" value="1"/>
</dbReference>
<dbReference type="PROSITE" id="PS51168">
    <property type="entry name" value="CHORISMATE_MUT_2"/>
    <property type="match status" value="1"/>
</dbReference>
<dbReference type="PROSITE" id="PS51171">
    <property type="entry name" value="PREPHENATE_DEHYDR_3"/>
    <property type="match status" value="1"/>
</dbReference>
<protein>
    <recommendedName>
        <fullName evidence="9">Prephenate dehydratase</fullName>
    </recommendedName>
</protein>
<proteinExistence type="predicted"/>
<evidence type="ECO:0008006" key="9">
    <source>
        <dbReference type="Google" id="ProtNLM"/>
    </source>
</evidence>
<dbReference type="EMBL" id="LAZR01009284">
    <property type="protein sequence ID" value="KKM73556.1"/>
    <property type="molecule type" value="Genomic_DNA"/>
</dbReference>
<dbReference type="InterPro" id="IPR036263">
    <property type="entry name" value="Chorismate_II_sf"/>
</dbReference>
<keyword evidence="2" id="KW-0057">Aromatic amino acid biosynthesis</keyword>
<dbReference type="Pfam" id="PF01817">
    <property type="entry name" value="CM_2"/>
    <property type="match status" value="1"/>
</dbReference>
<dbReference type="Pfam" id="PF00800">
    <property type="entry name" value="PDT"/>
    <property type="match status" value="1"/>
</dbReference>
<evidence type="ECO:0000256" key="3">
    <source>
        <dbReference type="ARBA" id="ARBA00023222"/>
    </source>
</evidence>
<evidence type="ECO:0000313" key="8">
    <source>
        <dbReference type="EMBL" id="KKM73556.1"/>
    </source>
</evidence>
<dbReference type="GO" id="GO:0004106">
    <property type="term" value="F:chorismate mutase activity"/>
    <property type="evidence" value="ECO:0007669"/>
    <property type="project" value="InterPro"/>
</dbReference>
<dbReference type="PANTHER" id="PTHR21022:SF19">
    <property type="entry name" value="PREPHENATE DEHYDRATASE-RELATED"/>
    <property type="match status" value="1"/>
</dbReference>
<evidence type="ECO:0000259" key="6">
    <source>
        <dbReference type="PROSITE" id="PS51168"/>
    </source>
</evidence>
<evidence type="ECO:0000256" key="2">
    <source>
        <dbReference type="ARBA" id="ARBA00023141"/>
    </source>
</evidence>
<dbReference type="CDD" id="cd13630">
    <property type="entry name" value="PBP2_PDT_1"/>
    <property type="match status" value="1"/>
</dbReference>
<dbReference type="InterPro" id="IPR036979">
    <property type="entry name" value="CM_dom_sf"/>
</dbReference>
<organism evidence="8">
    <name type="scientific">marine sediment metagenome</name>
    <dbReference type="NCBI Taxonomy" id="412755"/>
    <lineage>
        <taxon>unclassified sequences</taxon>
        <taxon>metagenomes</taxon>
        <taxon>ecological metagenomes</taxon>
    </lineage>
</organism>
<dbReference type="GO" id="GO:0004664">
    <property type="term" value="F:prephenate dehydratase activity"/>
    <property type="evidence" value="ECO:0007669"/>
    <property type="project" value="InterPro"/>
</dbReference>
<feature type="non-terminal residue" evidence="8">
    <location>
        <position position="250"/>
    </location>
</feature>
<feature type="domain" description="Chorismate mutase" evidence="6">
    <location>
        <begin position="5"/>
        <end position="94"/>
    </location>
</feature>
<reference evidence="8" key="1">
    <citation type="journal article" date="2015" name="Nature">
        <title>Complex archaea that bridge the gap between prokaryotes and eukaryotes.</title>
        <authorList>
            <person name="Spang A."/>
            <person name="Saw J.H."/>
            <person name="Jorgensen S.L."/>
            <person name="Zaremba-Niedzwiedzka K."/>
            <person name="Martijn J."/>
            <person name="Lind A.E."/>
            <person name="van Eijk R."/>
            <person name="Schleper C."/>
            <person name="Guy L."/>
            <person name="Ettema T.J."/>
        </authorList>
    </citation>
    <scope>NUCLEOTIDE SEQUENCE</scope>
</reference>
<evidence type="ECO:0000259" key="7">
    <source>
        <dbReference type="PROSITE" id="PS51171"/>
    </source>
</evidence>
<keyword evidence="3" id="KW-0584">Phenylalanine biosynthesis</keyword>
<keyword evidence="4" id="KW-0456">Lyase</keyword>
<dbReference type="SUPFAM" id="SSF53850">
    <property type="entry name" value="Periplasmic binding protein-like II"/>
    <property type="match status" value="1"/>
</dbReference>
<gene>
    <name evidence="8" type="ORF">LCGC14_1409260</name>
</gene>
<dbReference type="GO" id="GO:0005737">
    <property type="term" value="C:cytoplasm"/>
    <property type="evidence" value="ECO:0007669"/>
    <property type="project" value="TreeGrafter"/>
</dbReference>
<evidence type="ECO:0000256" key="4">
    <source>
        <dbReference type="ARBA" id="ARBA00023239"/>
    </source>
</evidence>